<feature type="transmembrane region" description="Helical" evidence="7">
    <location>
        <begin position="281"/>
        <end position="299"/>
    </location>
</feature>
<dbReference type="GO" id="GO:0016020">
    <property type="term" value="C:membrane"/>
    <property type="evidence" value="ECO:0007669"/>
    <property type="project" value="UniProtKB-SubCell"/>
</dbReference>
<dbReference type="EMBL" id="HBEC01023263">
    <property type="protein sequence ID" value="CAD8290835.1"/>
    <property type="molecule type" value="Transcribed_RNA"/>
</dbReference>
<dbReference type="Pfam" id="PF01066">
    <property type="entry name" value="CDP-OH_P_transf"/>
    <property type="match status" value="1"/>
</dbReference>
<protein>
    <recommendedName>
        <fullName evidence="9">CDP-alcohol phosphatidyltransferase</fullName>
    </recommendedName>
</protein>
<evidence type="ECO:0000256" key="6">
    <source>
        <dbReference type="SAM" id="MobiDB-lite"/>
    </source>
</evidence>
<dbReference type="GO" id="GO:0016780">
    <property type="term" value="F:phosphotransferase activity, for other substituted phosphate groups"/>
    <property type="evidence" value="ECO:0007669"/>
    <property type="project" value="InterPro"/>
</dbReference>
<feature type="transmembrane region" description="Helical" evidence="7">
    <location>
        <begin position="96"/>
        <end position="114"/>
    </location>
</feature>
<dbReference type="Gene3D" id="1.20.120.1760">
    <property type="match status" value="1"/>
</dbReference>
<dbReference type="PANTHER" id="PTHR10414:SF37">
    <property type="entry name" value="BB IN A BOXCAR, ISOFORM C"/>
    <property type="match status" value="1"/>
</dbReference>
<keyword evidence="3 5" id="KW-0808">Transferase</keyword>
<feature type="transmembrane region" description="Helical" evidence="7">
    <location>
        <begin position="64"/>
        <end position="84"/>
    </location>
</feature>
<gene>
    <name evidence="8" type="ORF">CEUR00632_LOCUS10642</name>
</gene>
<feature type="region of interest" description="Disordered" evidence="6">
    <location>
        <begin position="1"/>
        <end position="22"/>
    </location>
</feature>
<feature type="transmembrane region" description="Helical" evidence="7">
    <location>
        <begin position="305"/>
        <end position="327"/>
    </location>
</feature>
<evidence type="ECO:0000256" key="7">
    <source>
        <dbReference type="SAM" id="Phobius"/>
    </source>
</evidence>
<reference evidence="8" key="1">
    <citation type="submission" date="2021-01" db="EMBL/GenBank/DDBJ databases">
        <authorList>
            <person name="Corre E."/>
            <person name="Pelletier E."/>
            <person name="Niang G."/>
            <person name="Scheremetjew M."/>
            <person name="Finn R."/>
            <person name="Kale V."/>
            <person name="Holt S."/>
            <person name="Cochrane G."/>
            <person name="Meng A."/>
            <person name="Brown T."/>
            <person name="Cohen L."/>
        </authorList>
    </citation>
    <scope>NUCLEOTIDE SEQUENCE</scope>
    <source>
        <strain evidence="8">CCMP219</strain>
    </source>
</reference>
<dbReference type="InterPro" id="IPR000462">
    <property type="entry name" value="CDP-OH_P_trans"/>
</dbReference>
<dbReference type="PIRSF" id="PIRSF015665">
    <property type="entry name" value="CHOPT"/>
    <property type="match status" value="1"/>
</dbReference>
<dbReference type="InterPro" id="IPR043130">
    <property type="entry name" value="CDP-OH_PTrfase_TM_dom"/>
</dbReference>
<sequence>MAAAPTSARRKGSRQARSSGMPSFLSHEELNGLKHYQYKSGGYTVLDDLHNPVWNWAVEQLPMWLAPNLITLIASGCVAAAYALNTLYLPDFTGEAPGWVYLLTALSVVAYVNLDCMDGKQARRTGSSSPLGQLFDHGCDALVLHMMLGNIAASLGISVSLKMAFGCMGILFPWILAQWEEYHTGVMMYGTRLYGVLEANYSICIVHLASWALGPKVWAVTLPMPFVGGVTLADASLLVVGMAGMAQAVHNVARVMHPGAASLPAHEAGNKQLGRPAAMRHLLGLLAVLVLGALLLHQADGCDALYARLAFSVFGFLYALMATRLIISHMCKEPLPLPWLPILLLVAAVSGGMLRGTAVPLPSFLAAWAPDAGDVAMVLVATAVVGCYSVYILSIIEQICGFLGIRVLTITPRPPRK</sequence>
<dbReference type="GO" id="GO:0008654">
    <property type="term" value="P:phospholipid biosynthetic process"/>
    <property type="evidence" value="ECO:0007669"/>
    <property type="project" value="InterPro"/>
</dbReference>
<evidence type="ECO:0000313" key="8">
    <source>
        <dbReference type="EMBL" id="CAD8290835.1"/>
    </source>
</evidence>
<organism evidence="8">
    <name type="scientific">Chlamydomonas euryale</name>
    <dbReference type="NCBI Taxonomy" id="1486919"/>
    <lineage>
        <taxon>Eukaryota</taxon>
        <taxon>Viridiplantae</taxon>
        <taxon>Chlorophyta</taxon>
        <taxon>core chlorophytes</taxon>
        <taxon>Chlorophyceae</taxon>
        <taxon>CS clade</taxon>
        <taxon>Chlamydomonadales</taxon>
        <taxon>Chlamydomonadaceae</taxon>
        <taxon>Chlamydomonas</taxon>
    </lineage>
</organism>
<evidence type="ECO:0008006" key="9">
    <source>
        <dbReference type="Google" id="ProtNLM"/>
    </source>
</evidence>
<dbReference type="PANTHER" id="PTHR10414">
    <property type="entry name" value="ETHANOLAMINEPHOSPHOTRANSFERASE"/>
    <property type="match status" value="1"/>
</dbReference>
<evidence type="ECO:0000256" key="1">
    <source>
        <dbReference type="ARBA" id="ARBA00004370"/>
    </source>
</evidence>
<keyword evidence="7" id="KW-1133">Transmembrane helix</keyword>
<feature type="transmembrane region" description="Helical" evidence="7">
    <location>
        <begin position="159"/>
        <end position="179"/>
    </location>
</feature>
<proteinExistence type="inferred from homology"/>
<name>A0A7R9VBS8_9CHLO</name>
<keyword evidence="7" id="KW-0812">Transmembrane</keyword>
<keyword evidence="4 7" id="KW-0472">Membrane</keyword>
<feature type="transmembrane region" description="Helical" evidence="7">
    <location>
        <begin position="376"/>
        <end position="396"/>
    </location>
</feature>
<dbReference type="InterPro" id="IPR014472">
    <property type="entry name" value="CHOPT"/>
</dbReference>
<accession>A0A7R9VBS8</accession>
<dbReference type="AlphaFoldDB" id="A0A7R9VBS8"/>
<evidence type="ECO:0000256" key="4">
    <source>
        <dbReference type="ARBA" id="ARBA00023136"/>
    </source>
</evidence>
<evidence type="ECO:0000256" key="3">
    <source>
        <dbReference type="ARBA" id="ARBA00022679"/>
    </source>
</evidence>
<evidence type="ECO:0000256" key="2">
    <source>
        <dbReference type="ARBA" id="ARBA00010441"/>
    </source>
</evidence>
<feature type="transmembrane region" description="Helical" evidence="7">
    <location>
        <begin position="339"/>
        <end position="356"/>
    </location>
</feature>
<evidence type="ECO:0000256" key="5">
    <source>
        <dbReference type="RuleBase" id="RU003750"/>
    </source>
</evidence>
<dbReference type="PROSITE" id="PS00379">
    <property type="entry name" value="CDP_ALCOHOL_P_TRANSF"/>
    <property type="match status" value="1"/>
</dbReference>
<dbReference type="InterPro" id="IPR048254">
    <property type="entry name" value="CDP_ALCOHOL_P_TRANSF_CS"/>
</dbReference>
<comment type="similarity">
    <text evidence="2 5">Belongs to the CDP-alcohol phosphatidyltransferase class-I family.</text>
</comment>
<feature type="transmembrane region" description="Helical" evidence="7">
    <location>
        <begin position="226"/>
        <end position="246"/>
    </location>
</feature>
<comment type="subcellular location">
    <subcellularLocation>
        <location evidence="1">Membrane</location>
    </subcellularLocation>
</comment>